<evidence type="ECO:0000256" key="4">
    <source>
        <dbReference type="ARBA" id="ARBA00022989"/>
    </source>
</evidence>
<comment type="subcellular location">
    <subcellularLocation>
        <location evidence="1">Cell membrane</location>
        <topology evidence="1">Multi-pass membrane protein</topology>
    </subcellularLocation>
</comment>
<gene>
    <name evidence="7" type="ORF">FHX34_105825</name>
</gene>
<feature type="transmembrane region" description="Helical" evidence="6">
    <location>
        <begin position="73"/>
        <end position="93"/>
    </location>
</feature>
<dbReference type="GO" id="GO:0015171">
    <property type="term" value="F:amino acid transmembrane transporter activity"/>
    <property type="evidence" value="ECO:0007669"/>
    <property type="project" value="TreeGrafter"/>
</dbReference>
<evidence type="ECO:0000256" key="5">
    <source>
        <dbReference type="ARBA" id="ARBA00023136"/>
    </source>
</evidence>
<feature type="transmembrane region" description="Helical" evidence="6">
    <location>
        <begin position="147"/>
        <end position="168"/>
    </location>
</feature>
<evidence type="ECO:0000313" key="8">
    <source>
        <dbReference type="Proteomes" id="UP000320239"/>
    </source>
</evidence>
<keyword evidence="3 6" id="KW-0812">Transmembrane</keyword>
<dbReference type="PANTHER" id="PTHR30086:SF20">
    <property type="entry name" value="ARGININE EXPORTER PROTEIN ARGO-RELATED"/>
    <property type="match status" value="1"/>
</dbReference>
<feature type="transmembrane region" description="Helical" evidence="6">
    <location>
        <begin position="189"/>
        <end position="206"/>
    </location>
</feature>
<dbReference type="Pfam" id="PF01810">
    <property type="entry name" value="LysE"/>
    <property type="match status" value="1"/>
</dbReference>
<reference evidence="7 8" key="1">
    <citation type="submission" date="2019-06" db="EMBL/GenBank/DDBJ databases">
        <title>Sequencing the genomes of 1000 actinobacteria strains.</title>
        <authorList>
            <person name="Klenk H.-P."/>
        </authorList>
    </citation>
    <scope>NUCLEOTIDE SEQUENCE [LARGE SCALE GENOMIC DNA]</scope>
    <source>
        <strain evidence="7 8">DSM 43866</strain>
    </source>
</reference>
<comment type="caution">
    <text evidence="7">The sequence shown here is derived from an EMBL/GenBank/DDBJ whole genome shotgun (WGS) entry which is preliminary data.</text>
</comment>
<accession>A0A561VMX5</accession>
<proteinExistence type="predicted"/>
<dbReference type="EMBL" id="VIWY01000005">
    <property type="protein sequence ID" value="TWG12957.1"/>
    <property type="molecule type" value="Genomic_DNA"/>
</dbReference>
<evidence type="ECO:0000313" key="7">
    <source>
        <dbReference type="EMBL" id="TWG12957.1"/>
    </source>
</evidence>
<keyword evidence="2" id="KW-1003">Cell membrane</keyword>
<sequence>MPLDPHLLAAFTVATIIAMIAPGPDMLFVLGCGMRGGARAGLLATAGLATGEAVHVLLAAGGLTALFTAVPQAFVVLRIVGAGYLAYLGIRMIRQRGDLVSGTDTVEVSGRRVYLSGLLTNLSNPKMIAFSMAFLPQFVDPALGGVWVQFAVLGLIFIVLEFMVDGTVGVFAGRIGTWLRHRRALSRRIDTATGGILIILGLRLAAER</sequence>
<dbReference type="PIRSF" id="PIRSF006324">
    <property type="entry name" value="LeuE"/>
    <property type="match status" value="1"/>
</dbReference>
<dbReference type="InterPro" id="IPR001123">
    <property type="entry name" value="LeuE-type"/>
</dbReference>
<feature type="transmembrane region" description="Helical" evidence="6">
    <location>
        <begin position="6"/>
        <end position="30"/>
    </location>
</feature>
<dbReference type="PANTHER" id="PTHR30086">
    <property type="entry name" value="ARGININE EXPORTER PROTEIN ARGO"/>
    <property type="match status" value="1"/>
</dbReference>
<keyword evidence="8" id="KW-1185">Reference proteome</keyword>
<dbReference type="GO" id="GO:0005886">
    <property type="term" value="C:plasma membrane"/>
    <property type="evidence" value="ECO:0007669"/>
    <property type="project" value="UniProtKB-SubCell"/>
</dbReference>
<feature type="transmembrane region" description="Helical" evidence="6">
    <location>
        <begin position="113"/>
        <end position="135"/>
    </location>
</feature>
<name>A0A561VMX5_ACTTI</name>
<dbReference type="Proteomes" id="UP000320239">
    <property type="component" value="Unassembled WGS sequence"/>
</dbReference>
<evidence type="ECO:0000256" key="3">
    <source>
        <dbReference type="ARBA" id="ARBA00022692"/>
    </source>
</evidence>
<keyword evidence="4 6" id="KW-1133">Transmembrane helix</keyword>
<feature type="transmembrane region" description="Helical" evidence="6">
    <location>
        <begin position="42"/>
        <end position="67"/>
    </location>
</feature>
<dbReference type="AlphaFoldDB" id="A0A561VMX5"/>
<evidence type="ECO:0000256" key="2">
    <source>
        <dbReference type="ARBA" id="ARBA00022475"/>
    </source>
</evidence>
<organism evidence="7 8">
    <name type="scientific">Actinoplanes teichomyceticus</name>
    <dbReference type="NCBI Taxonomy" id="1867"/>
    <lineage>
        <taxon>Bacteria</taxon>
        <taxon>Bacillati</taxon>
        <taxon>Actinomycetota</taxon>
        <taxon>Actinomycetes</taxon>
        <taxon>Micromonosporales</taxon>
        <taxon>Micromonosporaceae</taxon>
        <taxon>Actinoplanes</taxon>
    </lineage>
</organism>
<evidence type="ECO:0000256" key="6">
    <source>
        <dbReference type="SAM" id="Phobius"/>
    </source>
</evidence>
<evidence type="ECO:0000256" key="1">
    <source>
        <dbReference type="ARBA" id="ARBA00004651"/>
    </source>
</evidence>
<keyword evidence="5 6" id="KW-0472">Membrane</keyword>
<protein>
    <submittedName>
        <fullName evidence="7">Threonine/homoserine/homoserine lactone efflux protein</fullName>
    </submittedName>
</protein>
<dbReference type="OrthoDB" id="3530905at2"/>